<keyword evidence="5 12" id="KW-0067">ATP-binding</keyword>
<evidence type="ECO:0000256" key="1">
    <source>
        <dbReference type="ARBA" id="ARBA00009922"/>
    </source>
</evidence>
<evidence type="ECO:0000256" key="3">
    <source>
        <dbReference type="ARBA" id="ARBA00022801"/>
    </source>
</evidence>
<dbReference type="Gene3D" id="1.10.10.160">
    <property type="match status" value="1"/>
</dbReference>
<dbReference type="STRING" id="64969.SAMN02745127_01392"/>
<reference evidence="16 17" key="1">
    <citation type="submission" date="2017-01" db="EMBL/GenBank/DDBJ databases">
        <title>Genome Sequencing of a Marine Spirillum, Oceanospirillum multiglobuliferum ATCC 33336, from Japan.</title>
        <authorList>
            <person name="Carney J.G."/>
            <person name="Trachtenberg A.M."/>
            <person name="Rheaume B.A."/>
            <person name="Linnane J.D."/>
            <person name="Pitts N.L."/>
            <person name="Mykles D.L."/>
            <person name="Maclea K.S."/>
        </authorList>
    </citation>
    <scope>NUCLEOTIDE SEQUENCE [LARGE SCALE GENOMIC DNA]</scope>
    <source>
        <strain evidence="16 17">ATCC 33336</strain>
    </source>
</reference>
<dbReference type="EC" id="5.6.2.4" evidence="9"/>
<evidence type="ECO:0000256" key="9">
    <source>
        <dbReference type="ARBA" id="ARBA00034808"/>
    </source>
</evidence>
<evidence type="ECO:0000256" key="6">
    <source>
        <dbReference type="ARBA" id="ARBA00023125"/>
    </source>
</evidence>
<protein>
    <recommendedName>
        <fullName evidence="9">DNA 3'-5' helicase</fullName>
        <ecNumber evidence="9">5.6.2.4</ecNumber>
    </recommendedName>
    <alternativeName>
        <fullName evidence="10">DNA 3'-5' helicase II</fullName>
    </alternativeName>
</protein>
<feature type="binding site" evidence="12">
    <location>
        <begin position="25"/>
        <end position="32"/>
    </location>
    <ligand>
        <name>ATP</name>
        <dbReference type="ChEBI" id="CHEBI:30616"/>
    </ligand>
</feature>
<dbReference type="PANTHER" id="PTHR11070">
    <property type="entry name" value="UVRD / RECB / PCRA DNA HELICASE FAMILY MEMBER"/>
    <property type="match status" value="1"/>
</dbReference>
<comment type="catalytic activity">
    <reaction evidence="11">
        <text>ATP + H2O = ADP + phosphate + H(+)</text>
        <dbReference type="Rhea" id="RHEA:13065"/>
        <dbReference type="ChEBI" id="CHEBI:15377"/>
        <dbReference type="ChEBI" id="CHEBI:15378"/>
        <dbReference type="ChEBI" id="CHEBI:30616"/>
        <dbReference type="ChEBI" id="CHEBI:43474"/>
        <dbReference type="ChEBI" id="CHEBI:456216"/>
        <dbReference type="EC" id="5.6.2.4"/>
    </reaction>
</comment>
<dbReference type="GO" id="GO:0005524">
    <property type="term" value="F:ATP binding"/>
    <property type="evidence" value="ECO:0007669"/>
    <property type="project" value="UniProtKB-UniRule"/>
</dbReference>
<dbReference type="PROSITE" id="PS51198">
    <property type="entry name" value="UVRD_HELICASE_ATP_BIND"/>
    <property type="match status" value="1"/>
</dbReference>
<keyword evidence="6" id="KW-0238">DNA-binding</keyword>
<dbReference type="InterPro" id="IPR014016">
    <property type="entry name" value="UvrD-like_ATP-bd"/>
</dbReference>
<keyword evidence="17" id="KW-1185">Reference proteome</keyword>
<dbReference type="GO" id="GO:0000725">
    <property type="term" value="P:recombinational repair"/>
    <property type="evidence" value="ECO:0007669"/>
    <property type="project" value="TreeGrafter"/>
</dbReference>
<dbReference type="Pfam" id="PF13361">
    <property type="entry name" value="UvrD_C"/>
    <property type="match status" value="1"/>
</dbReference>
<dbReference type="InterPro" id="IPR014017">
    <property type="entry name" value="DNA_helicase_UvrD-like_C"/>
</dbReference>
<sequence length="752" mass="85456">MQPPVLTNQQQQVVEHGKGHARVMAVAGSGKTTTLVHRVLFLLQQGFQPKRIMVLMYNRAAKEDFTHKIQRLAPYGQPLPDIRTFHSVGHRLCDTLSNWGVIQRRKLIQEGWSYERLMRQAITQALADCDEQSRRTALDLDHLEAFSQFVERVKADLDPAATQFKQLALPDDQLYFVSAFEQLEQLMADQGVMTFSDLLYRPVMALLSQPELKARISNHLDQVIVDEYQDINGIQHYLLSVLAGARAQVMVVGDVDQCIYEWRGARPEFMLSEFAEQFPNPESYALSYSFRYGHTLALAANHLINENREREAQLCLATAQHSDTDIVQLDQLVELLPLIKQTGLEQGFHQCAVLVRSWALSVPIQLAFLQQQIPFKLLQQGHFVFNQPLITQFLAYLDLVVAPVQAPIQPETLTALLSFPPLFLSQQEQQRIQQLVAVNGLDPKAICKSLSLKPYSGKRLLKRLTLLQKLQKESAEQAVGPLTTRLLQETEAFELIEKAAATRDQAEERKRMLQGLVNYLRQQRMSVQALLEQVRWQREAGASLESDQGIIISTVHGAKGLEWPYVVLAGLTEGQFPCYQNLSDFNKHNEESERRLFYVAMTRAQKMLWLLTDTGLIEDKRKKVSRFIGEMSLTDCLNTVTQLKQPEKDLGLVVQKAPLVQQYLQLNALNFRVGSQTVSIASYGTLSSVDTSLENKLTYKIGDQIKHKLFGRGVTAPRPFGRGFQLLRQQPARGRIYASLHWQEPTVLRPLV</sequence>
<dbReference type="Gene3D" id="3.40.50.300">
    <property type="entry name" value="P-loop containing nucleotide triphosphate hydrolases"/>
    <property type="match status" value="2"/>
</dbReference>
<evidence type="ECO:0000259" key="15">
    <source>
        <dbReference type="PROSITE" id="PS51217"/>
    </source>
</evidence>
<dbReference type="CDD" id="cd17932">
    <property type="entry name" value="DEXQc_UvrD"/>
    <property type="match status" value="1"/>
</dbReference>
<comment type="similarity">
    <text evidence="1">Belongs to the helicase family. UvrD subfamily.</text>
</comment>
<dbReference type="InterPro" id="IPR000212">
    <property type="entry name" value="DNA_helicase_UvrD/REP"/>
</dbReference>
<dbReference type="PANTHER" id="PTHR11070:SF2">
    <property type="entry name" value="ATP-DEPENDENT DNA HELICASE SRS2"/>
    <property type="match status" value="1"/>
</dbReference>
<evidence type="ECO:0000256" key="13">
    <source>
        <dbReference type="SAM" id="Coils"/>
    </source>
</evidence>
<dbReference type="EMBL" id="MTSM01000008">
    <property type="protein sequence ID" value="OPX55635.1"/>
    <property type="molecule type" value="Genomic_DNA"/>
</dbReference>
<dbReference type="InterPro" id="IPR027417">
    <property type="entry name" value="P-loop_NTPase"/>
</dbReference>
<comment type="caution">
    <text evidence="16">The sequence shown here is derived from an EMBL/GenBank/DDBJ whole genome shotgun (WGS) entry which is preliminary data.</text>
</comment>
<dbReference type="GO" id="GO:0003677">
    <property type="term" value="F:DNA binding"/>
    <property type="evidence" value="ECO:0007669"/>
    <property type="project" value="UniProtKB-KW"/>
</dbReference>
<dbReference type="GO" id="GO:0016887">
    <property type="term" value="F:ATP hydrolysis activity"/>
    <property type="evidence" value="ECO:0007669"/>
    <property type="project" value="RHEA"/>
</dbReference>
<dbReference type="OrthoDB" id="9806690at2"/>
<evidence type="ECO:0000256" key="4">
    <source>
        <dbReference type="ARBA" id="ARBA00022806"/>
    </source>
</evidence>
<dbReference type="Gene3D" id="1.10.486.10">
    <property type="entry name" value="PCRA, domain 4"/>
    <property type="match status" value="1"/>
</dbReference>
<dbReference type="SUPFAM" id="SSF52540">
    <property type="entry name" value="P-loop containing nucleoside triphosphate hydrolases"/>
    <property type="match status" value="1"/>
</dbReference>
<organism evidence="16 17">
    <name type="scientific">Oceanospirillum multiglobuliferum</name>
    <dbReference type="NCBI Taxonomy" id="64969"/>
    <lineage>
        <taxon>Bacteria</taxon>
        <taxon>Pseudomonadati</taxon>
        <taxon>Pseudomonadota</taxon>
        <taxon>Gammaproteobacteria</taxon>
        <taxon>Oceanospirillales</taxon>
        <taxon>Oceanospirillaceae</taxon>
        <taxon>Oceanospirillum</taxon>
    </lineage>
</organism>
<name>A0A1T4PB58_9GAMM</name>
<evidence type="ECO:0000256" key="2">
    <source>
        <dbReference type="ARBA" id="ARBA00022741"/>
    </source>
</evidence>
<evidence type="ECO:0000256" key="11">
    <source>
        <dbReference type="ARBA" id="ARBA00048988"/>
    </source>
</evidence>
<keyword evidence="4 12" id="KW-0347">Helicase</keyword>
<dbReference type="GO" id="GO:0043138">
    <property type="term" value="F:3'-5' DNA helicase activity"/>
    <property type="evidence" value="ECO:0007669"/>
    <property type="project" value="UniProtKB-EC"/>
</dbReference>
<feature type="domain" description="UvrD-like helicase ATP-binding" evidence="14">
    <location>
        <begin position="4"/>
        <end position="293"/>
    </location>
</feature>
<evidence type="ECO:0000256" key="12">
    <source>
        <dbReference type="PROSITE-ProRule" id="PRU00560"/>
    </source>
</evidence>
<comment type="catalytic activity">
    <reaction evidence="8">
        <text>Couples ATP hydrolysis with the unwinding of duplex DNA by translocating in the 3'-5' direction.</text>
        <dbReference type="EC" id="5.6.2.4"/>
    </reaction>
</comment>
<evidence type="ECO:0000313" key="16">
    <source>
        <dbReference type="EMBL" id="OPX55635.1"/>
    </source>
</evidence>
<keyword evidence="13" id="KW-0175">Coiled coil</keyword>
<proteinExistence type="inferred from homology"/>
<evidence type="ECO:0000259" key="14">
    <source>
        <dbReference type="PROSITE" id="PS51198"/>
    </source>
</evidence>
<feature type="domain" description="UvrD-like helicase C-terminal" evidence="15">
    <location>
        <begin position="294"/>
        <end position="560"/>
    </location>
</feature>
<evidence type="ECO:0000256" key="5">
    <source>
        <dbReference type="ARBA" id="ARBA00022840"/>
    </source>
</evidence>
<evidence type="ECO:0000256" key="8">
    <source>
        <dbReference type="ARBA" id="ARBA00034617"/>
    </source>
</evidence>
<dbReference type="AlphaFoldDB" id="A0A1T4PB58"/>
<dbReference type="InterPro" id="IPR013986">
    <property type="entry name" value="DExx_box_DNA_helicase_dom_sf"/>
</dbReference>
<keyword evidence="2 12" id="KW-0547">Nucleotide-binding</keyword>
<evidence type="ECO:0000313" key="17">
    <source>
        <dbReference type="Proteomes" id="UP000191418"/>
    </source>
</evidence>
<feature type="coiled-coil region" evidence="13">
    <location>
        <begin position="496"/>
        <end position="523"/>
    </location>
</feature>
<dbReference type="Proteomes" id="UP000191418">
    <property type="component" value="Unassembled WGS sequence"/>
</dbReference>
<evidence type="ECO:0000256" key="10">
    <source>
        <dbReference type="ARBA" id="ARBA00034923"/>
    </source>
</evidence>
<keyword evidence="3 12" id="KW-0378">Hydrolase</keyword>
<gene>
    <name evidence="16" type="ORF">BTE48_08475</name>
</gene>
<evidence type="ECO:0000256" key="7">
    <source>
        <dbReference type="ARBA" id="ARBA00023235"/>
    </source>
</evidence>
<keyword evidence="7" id="KW-0413">Isomerase</keyword>
<dbReference type="PROSITE" id="PS51217">
    <property type="entry name" value="UVRD_HELICASE_CTER"/>
    <property type="match status" value="1"/>
</dbReference>
<dbReference type="Pfam" id="PF00580">
    <property type="entry name" value="UvrD-helicase"/>
    <property type="match status" value="1"/>
</dbReference>
<accession>A0A1T4PB58</accession>
<dbReference type="RefSeq" id="WP_078745009.1">
    <property type="nucleotide sequence ID" value="NZ_FUXG01000008.1"/>
</dbReference>